<organism evidence="1">
    <name type="scientific">viral metagenome</name>
    <dbReference type="NCBI Taxonomy" id="1070528"/>
    <lineage>
        <taxon>unclassified sequences</taxon>
        <taxon>metagenomes</taxon>
        <taxon>organismal metagenomes</taxon>
    </lineage>
</organism>
<proteinExistence type="predicted"/>
<reference evidence="1" key="1">
    <citation type="journal article" date="2020" name="Nature">
        <title>Giant virus diversity and host interactions through global metagenomics.</title>
        <authorList>
            <person name="Schulz F."/>
            <person name="Roux S."/>
            <person name="Paez-Espino D."/>
            <person name="Jungbluth S."/>
            <person name="Walsh D.A."/>
            <person name="Denef V.J."/>
            <person name="McMahon K.D."/>
            <person name="Konstantinidis K.T."/>
            <person name="Eloe-Fadrosh E.A."/>
            <person name="Kyrpides N.C."/>
            <person name="Woyke T."/>
        </authorList>
    </citation>
    <scope>NUCLEOTIDE SEQUENCE</scope>
    <source>
        <strain evidence="1">GVMAG-M-3300024261-37</strain>
    </source>
</reference>
<name>A0A6C0IQT4_9ZZZZ</name>
<protein>
    <submittedName>
        <fullName evidence="1">Uncharacterized protein</fullName>
    </submittedName>
</protein>
<evidence type="ECO:0000313" key="1">
    <source>
        <dbReference type="EMBL" id="QHT95159.1"/>
    </source>
</evidence>
<sequence>MRKKNLCVYLTLILPVLLSGVLNNTQSEIDKAWIIVPWSHGGHYYHNTITKEDKDEV</sequence>
<dbReference type="AlphaFoldDB" id="A0A6C0IQT4"/>
<dbReference type="EMBL" id="MN740235">
    <property type="protein sequence ID" value="QHT95159.1"/>
    <property type="molecule type" value="Genomic_DNA"/>
</dbReference>
<accession>A0A6C0IQT4</accession>